<name>A0A0F9FCL4_9ZZZZ</name>
<organism evidence="1">
    <name type="scientific">marine sediment metagenome</name>
    <dbReference type="NCBI Taxonomy" id="412755"/>
    <lineage>
        <taxon>unclassified sequences</taxon>
        <taxon>metagenomes</taxon>
        <taxon>ecological metagenomes</taxon>
    </lineage>
</organism>
<evidence type="ECO:0000313" key="1">
    <source>
        <dbReference type="EMBL" id="KKL84109.1"/>
    </source>
</evidence>
<sequence>MLFEKSFTIWELQDKKISLKDALKIAERELISDMVYDPLGIGNETSWWWCAAVLEVLQQEDWIREFKIVKEVPKEQQIESKEGVIY</sequence>
<dbReference type="EMBL" id="LAZR01021793">
    <property type="protein sequence ID" value="KKL84109.1"/>
    <property type="molecule type" value="Genomic_DNA"/>
</dbReference>
<reference evidence="1" key="1">
    <citation type="journal article" date="2015" name="Nature">
        <title>Complex archaea that bridge the gap between prokaryotes and eukaryotes.</title>
        <authorList>
            <person name="Spang A."/>
            <person name="Saw J.H."/>
            <person name="Jorgensen S.L."/>
            <person name="Zaremba-Niedzwiedzka K."/>
            <person name="Martijn J."/>
            <person name="Lind A.E."/>
            <person name="van Eijk R."/>
            <person name="Schleper C."/>
            <person name="Guy L."/>
            <person name="Ettema T.J."/>
        </authorList>
    </citation>
    <scope>NUCLEOTIDE SEQUENCE</scope>
</reference>
<comment type="caution">
    <text evidence="1">The sequence shown here is derived from an EMBL/GenBank/DDBJ whole genome shotgun (WGS) entry which is preliminary data.</text>
</comment>
<proteinExistence type="predicted"/>
<accession>A0A0F9FCL4</accession>
<dbReference type="AlphaFoldDB" id="A0A0F9FCL4"/>
<protein>
    <submittedName>
        <fullName evidence="1">Uncharacterized protein</fullName>
    </submittedName>
</protein>
<gene>
    <name evidence="1" type="ORF">LCGC14_1968010</name>
</gene>